<sequence>QVAQKFFQMMGTTGVRIFNNMLSAAGQFGSGIISVLTQLAPLAEWVSAGFKKMGAAFNQWAQSTEGQNAIKSFIEYTKQNLPLIGQIFGNTFKGIFNLMKAFAPNTHSILESLSQMSEKFASWSATIAQSDGFKKFMDYINTNGPKLITLLGNIIKIIINVGTAMAPLAAAVLDVAIAITDFIAKLTEAHPAIGILLGLIATLAGVFMTLGPPILGVIDFISKFAMVLTGAESAMAAFSAIGSAIMGVLEDVGT</sequence>
<organism evidence="2 3">
    <name type="scientific">Staphylococcus pettenkoferi</name>
    <dbReference type="NCBI Taxonomy" id="170573"/>
    <lineage>
        <taxon>Bacteria</taxon>
        <taxon>Bacillati</taxon>
        <taxon>Bacillota</taxon>
        <taxon>Bacilli</taxon>
        <taxon>Bacillales</taxon>
        <taxon>Staphylococcaceae</taxon>
        <taxon>Staphylococcus</taxon>
    </lineage>
</organism>
<dbReference type="EMBL" id="JANSLD010000050">
    <property type="protein sequence ID" value="MCY1584266.1"/>
    <property type="molecule type" value="Genomic_DNA"/>
</dbReference>
<accession>A0ABT4BNK3</accession>
<name>A0ABT4BNK3_9STAP</name>
<feature type="transmembrane region" description="Helical" evidence="1">
    <location>
        <begin position="157"/>
        <end position="180"/>
    </location>
</feature>
<keyword evidence="1" id="KW-0812">Transmembrane</keyword>
<evidence type="ECO:0000313" key="3">
    <source>
        <dbReference type="Proteomes" id="UP001072952"/>
    </source>
</evidence>
<proteinExistence type="predicted"/>
<comment type="caution">
    <text evidence="2">The sequence shown here is derived from an EMBL/GenBank/DDBJ whole genome shotgun (WGS) entry which is preliminary data.</text>
</comment>
<dbReference type="Proteomes" id="UP001072952">
    <property type="component" value="Unassembled WGS sequence"/>
</dbReference>
<keyword evidence="1" id="KW-1133">Transmembrane helix</keyword>
<feature type="non-terminal residue" evidence="2">
    <location>
        <position position="254"/>
    </location>
</feature>
<gene>
    <name evidence="2" type="ORF">NW133_12265</name>
</gene>
<reference evidence="2" key="1">
    <citation type="journal article" date="2022" name="Int. J. Mol. Sci.">
        <title>Phenotypic and Genotypic Virulence Characterisation of Staphylococcus pettenkoferi Strains Isolated from Human Bloodstream and Diabetic Foot Infections.</title>
        <authorList>
            <person name="Magnan C."/>
            <person name="Ahmad-Mansour N."/>
            <person name="Pouget C."/>
            <person name="Morsli M."/>
            <person name="Huc-Brandt S."/>
            <person name="Pantel A."/>
            <person name="Dunyach-Remy C."/>
            <person name="Sotto A."/>
            <person name="Molle V."/>
            <person name="Lavigne J.-P."/>
        </authorList>
    </citation>
    <scope>NUCLEOTIDE SEQUENCE</scope>
    <source>
        <strain evidence="2">NSP012P</strain>
    </source>
</reference>
<evidence type="ECO:0000256" key="1">
    <source>
        <dbReference type="SAM" id="Phobius"/>
    </source>
</evidence>
<evidence type="ECO:0000313" key="2">
    <source>
        <dbReference type="EMBL" id="MCY1584266.1"/>
    </source>
</evidence>
<reference evidence="2" key="2">
    <citation type="submission" date="2022-08" db="EMBL/GenBank/DDBJ databases">
        <authorList>
            <person name="Magnan C."/>
        </authorList>
    </citation>
    <scope>NUCLEOTIDE SEQUENCE</scope>
    <source>
        <strain evidence="2">NSP012P</strain>
    </source>
</reference>
<feature type="transmembrane region" description="Helical" evidence="1">
    <location>
        <begin position="224"/>
        <end position="249"/>
    </location>
</feature>
<feature type="non-terminal residue" evidence="2">
    <location>
        <position position="1"/>
    </location>
</feature>
<keyword evidence="3" id="KW-1185">Reference proteome</keyword>
<feature type="transmembrane region" description="Helical" evidence="1">
    <location>
        <begin position="192"/>
        <end position="212"/>
    </location>
</feature>
<keyword evidence="1" id="KW-0472">Membrane</keyword>
<protein>
    <submittedName>
        <fullName evidence="2">Phage tail protein</fullName>
    </submittedName>
</protein>